<protein>
    <submittedName>
        <fullName evidence="6">ABC transporter ATP-binding protein</fullName>
    </submittedName>
</protein>
<dbReference type="SUPFAM" id="SSF52540">
    <property type="entry name" value="P-loop containing nucleoside triphosphate hydrolases"/>
    <property type="match status" value="1"/>
</dbReference>
<organism evidence="6 7">
    <name type="scientific">Umezakia ovalisporum FSS-62</name>
    <dbReference type="NCBI Taxonomy" id="2971776"/>
    <lineage>
        <taxon>Bacteria</taxon>
        <taxon>Bacillati</taxon>
        <taxon>Cyanobacteriota</taxon>
        <taxon>Cyanophyceae</taxon>
        <taxon>Nostocales</taxon>
        <taxon>Nodulariaceae</taxon>
        <taxon>Umezakia</taxon>
    </lineage>
</organism>
<dbReference type="InterPro" id="IPR017871">
    <property type="entry name" value="ABC_transporter-like_CS"/>
</dbReference>
<dbReference type="Gene3D" id="2.70.50.60">
    <property type="entry name" value="abc- transporter (atp binding component) like domain"/>
    <property type="match status" value="1"/>
</dbReference>
<dbReference type="Proteomes" id="UP001159370">
    <property type="component" value="Unassembled WGS sequence"/>
</dbReference>
<dbReference type="Pfam" id="PF00005">
    <property type="entry name" value="ABC_tran"/>
    <property type="match status" value="1"/>
</dbReference>
<dbReference type="EMBL" id="JANQDL010000112">
    <property type="protein sequence ID" value="MDH6065480.1"/>
    <property type="molecule type" value="Genomic_DNA"/>
</dbReference>
<dbReference type="SMART" id="SM00382">
    <property type="entry name" value="AAA"/>
    <property type="match status" value="1"/>
</dbReference>
<evidence type="ECO:0000256" key="2">
    <source>
        <dbReference type="ARBA" id="ARBA00022448"/>
    </source>
</evidence>
<evidence type="ECO:0000313" key="7">
    <source>
        <dbReference type="Proteomes" id="UP001159370"/>
    </source>
</evidence>
<name>A0AA43H292_9CYAN</name>
<dbReference type="PROSITE" id="PS00211">
    <property type="entry name" value="ABC_TRANSPORTER_1"/>
    <property type="match status" value="1"/>
</dbReference>
<dbReference type="Pfam" id="PF14524">
    <property type="entry name" value="Wzt_C"/>
    <property type="match status" value="1"/>
</dbReference>
<dbReference type="AlphaFoldDB" id="A0AA43H292"/>
<dbReference type="GeneID" id="83683472"/>
<proteinExistence type="inferred from homology"/>
<evidence type="ECO:0000256" key="3">
    <source>
        <dbReference type="ARBA" id="ARBA00022741"/>
    </source>
</evidence>
<keyword evidence="4 6" id="KW-0067">ATP-binding</keyword>
<dbReference type="CDD" id="cd03220">
    <property type="entry name" value="ABC_KpsT_Wzt"/>
    <property type="match status" value="1"/>
</dbReference>
<dbReference type="GO" id="GO:0140359">
    <property type="term" value="F:ABC-type transporter activity"/>
    <property type="evidence" value="ECO:0007669"/>
    <property type="project" value="InterPro"/>
</dbReference>
<keyword evidence="2" id="KW-0813">Transport</keyword>
<dbReference type="Gene3D" id="3.40.50.300">
    <property type="entry name" value="P-loop containing nucleotide triphosphate hydrolases"/>
    <property type="match status" value="1"/>
</dbReference>
<dbReference type="GO" id="GO:0016887">
    <property type="term" value="F:ATP hydrolysis activity"/>
    <property type="evidence" value="ECO:0007669"/>
    <property type="project" value="InterPro"/>
</dbReference>
<dbReference type="InterPro" id="IPR003439">
    <property type="entry name" value="ABC_transporter-like_ATP-bd"/>
</dbReference>
<dbReference type="InterPro" id="IPR027417">
    <property type="entry name" value="P-loop_NTPase"/>
</dbReference>
<sequence>MTNLIKKEIGVQPQDSALLIKIDKVSKKFCRDLKQSLFYGVQDIGTELVGGNRNSASLRKKEFWALKDVSFKLHRGEALGLVGSNGAGKSTLLRIISGLIKPDTGRVEIRGRIAPLIALGAGFNPILTGRENIYANMSILGLSKEEIEERFADVIDFSEIGDAIDAPVQTYSSGMAARLGFACAVHIEPDILLIDEVLAVGDIKFKIKCHHRLALLREKGTAFILVSHNQYNILNVCETSLYLSKGQLILAGKTETIIRKYEEDLCLQGTATALGEMILPQKPASESLGIDILSVCFQDEEGNLLPTLTTGKPACLSVKCQAHKHIKNLNLGFLLSTNSEGQSRILTITSASDNEDLEILPGISEIQMQMSCCSLIPGMYSANIYLKEGIRTFDKIESFRFVVKSDRNTSQCLFYQPHSWKVINH</sequence>
<gene>
    <name evidence="6" type="ORF">NWP23_17320</name>
</gene>
<evidence type="ECO:0000256" key="4">
    <source>
        <dbReference type="ARBA" id="ARBA00022840"/>
    </source>
</evidence>
<comment type="similarity">
    <text evidence="1">Belongs to the ABC transporter superfamily.</text>
</comment>
<feature type="domain" description="ABC transporter" evidence="5">
    <location>
        <begin position="39"/>
        <end position="270"/>
    </location>
</feature>
<dbReference type="InterPro" id="IPR050683">
    <property type="entry name" value="Bact_Polysacc_Export_ATP-bd"/>
</dbReference>
<dbReference type="PROSITE" id="PS50893">
    <property type="entry name" value="ABC_TRANSPORTER_2"/>
    <property type="match status" value="1"/>
</dbReference>
<accession>A0AA43H292</accession>
<evidence type="ECO:0000313" key="6">
    <source>
        <dbReference type="EMBL" id="MDH6065480.1"/>
    </source>
</evidence>
<keyword evidence="3" id="KW-0547">Nucleotide-binding</keyword>
<dbReference type="InterPro" id="IPR003593">
    <property type="entry name" value="AAA+_ATPase"/>
</dbReference>
<dbReference type="PANTHER" id="PTHR46743">
    <property type="entry name" value="TEICHOIC ACIDS EXPORT ATP-BINDING PROTEIN TAGH"/>
    <property type="match status" value="1"/>
</dbReference>
<dbReference type="RefSeq" id="WP_280650130.1">
    <property type="nucleotide sequence ID" value="NZ_JANQDL010000112.1"/>
</dbReference>
<evidence type="ECO:0000259" key="5">
    <source>
        <dbReference type="PROSITE" id="PS50893"/>
    </source>
</evidence>
<dbReference type="GO" id="GO:0016020">
    <property type="term" value="C:membrane"/>
    <property type="evidence" value="ECO:0007669"/>
    <property type="project" value="InterPro"/>
</dbReference>
<dbReference type="GO" id="GO:0005524">
    <property type="term" value="F:ATP binding"/>
    <property type="evidence" value="ECO:0007669"/>
    <property type="project" value="UniProtKB-KW"/>
</dbReference>
<evidence type="ECO:0000256" key="1">
    <source>
        <dbReference type="ARBA" id="ARBA00005417"/>
    </source>
</evidence>
<dbReference type="InterPro" id="IPR015860">
    <property type="entry name" value="ABC_transpr_TagH-like"/>
</dbReference>
<dbReference type="CDD" id="cd10147">
    <property type="entry name" value="Wzt_C-like"/>
    <property type="match status" value="1"/>
</dbReference>
<comment type="caution">
    <text evidence="6">The sequence shown here is derived from an EMBL/GenBank/DDBJ whole genome shotgun (WGS) entry which is preliminary data.</text>
</comment>
<reference evidence="6 7" key="1">
    <citation type="journal article" date="2023" name="J. Phycol.">
        <title>Chrysosporum ovalisporum is synonymous with the true-branching cyanobacterium Umezakia natans (Nostocales/Aphanizomenonaceae).</title>
        <authorList>
            <person name="McGregor G.B."/>
            <person name="Sendall B.C."/>
            <person name="Niiyama Y."/>
            <person name="Tuji A."/>
            <person name="Willis A."/>
        </authorList>
    </citation>
    <scope>NUCLEOTIDE SEQUENCE [LARGE SCALE GENOMIC DNA]</scope>
    <source>
        <strain evidence="6 7">FSS-62</strain>
    </source>
</reference>
<dbReference type="PANTHER" id="PTHR46743:SF2">
    <property type="entry name" value="TEICHOIC ACIDS EXPORT ATP-BINDING PROTEIN TAGH"/>
    <property type="match status" value="1"/>
</dbReference>
<dbReference type="InterPro" id="IPR029439">
    <property type="entry name" value="Wzt_C"/>
</dbReference>